<organism evidence="1 2">
    <name type="scientific">Jimgerdemannia flammicorona</name>
    <dbReference type="NCBI Taxonomy" id="994334"/>
    <lineage>
        <taxon>Eukaryota</taxon>
        <taxon>Fungi</taxon>
        <taxon>Fungi incertae sedis</taxon>
        <taxon>Mucoromycota</taxon>
        <taxon>Mucoromycotina</taxon>
        <taxon>Endogonomycetes</taxon>
        <taxon>Endogonales</taxon>
        <taxon>Endogonaceae</taxon>
        <taxon>Jimgerdemannia</taxon>
    </lineage>
</organism>
<keyword evidence="2" id="KW-1185">Reference proteome</keyword>
<dbReference type="EMBL" id="RBNI01013879">
    <property type="protein sequence ID" value="RUP24982.1"/>
    <property type="molecule type" value="Genomic_DNA"/>
</dbReference>
<accession>A0A433BFD1</accession>
<dbReference type="Proteomes" id="UP000268093">
    <property type="component" value="Unassembled WGS sequence"/>
</dbReference>
<proteinExistence type="predicted"/>
<gene>
    <name evidence="1" type="ORF">BC936DRAFT_138866</name>
</gene>
<evidence type="ECO:0000313" key="2">
    <source>
        <dbReference type="Proteomes" id="UP000268093"/>
    </source>
</evidence>
<name>A0A433BFD1_9FUNG</name>
<reference evidence="1 2" key="1">
    <citation type="journal article" date="2018" name="New Phytol.">
        <title>Phylogenomics of Endogonaceae and evolution of mycorrhizas within Mucoromycota.</title>
        <authorList>
            <person name="Chang Y."/>
            <person name="Desiro A."/>
            <person name="Na H."/>
            <person name="Sandor L."/>
            <person name="Lipzen A."/>
            <person name="Clum A."/>
            <person name="Barry K."/>
            <person name="Grigoriev I.V."/>
            <person name="Martin F.M."/>
            <person name="Stajich J.E."/>
            <person name="Smith M.E."/>
            <person name="Bonito G."/>
            <person name="Spatafora J.W."/>
        </authorList>
    </citation>
    <scope>NUCLEOTIDE SEQUENCE [LARGE SCALE GENOMIC DNA]</scope>
    <source>
        <strain evidence="1 2">GMNB39</strain>
    </source>
</reference>
<comment type="caution">
    <text evidence="1">The sequence shown here is derived from an EMBL/GenBank/DDBJ whole genome shotgun (WGS) entry which is preliminary data.</text>
</comment>
<evidence type="ECO:0000313" key="1">
    <source>
        <dbReference type="EMBL" id="RUP24982.1"/>
    </source>
</evidence>
<protein>
    <submittedName>
        <fullName evidence="1">Uncharacterized protein</fullName>
    </submittedName>
</protein>
<sequence length="91" mass="10272">MNVMPQEREPILTVRTRPRLDVLHQLHVALGHNRHGLAAAARPRRTTDTVDVVRGIARNVVVEDQLNGRNVETTVFCNGRDGREIGRRGQM</sequence>